<gene>
    <name evidence="3" type="ORF">Ae201684_014029</name>
</gene>
<keyword evidence="2" id="KW-0732">Signal</keyword>
<evidence type="ECO:0000256" key="1">
    <source>
        <dbReference type="SAM" id="Phobius"/>
    </source>
</evidence>
<keyword evidence="4" id="KW-1185">Reference proteome</keyword>
<organism evidence="3 4">
    <name type="scientific">Aphanomyces euteiches</name>
    <dbReference type="NCBI Taxonomy" id="100861"/>
    <lineage>
        <taxon>Eukaryota</taxon>
        <taxon>Sar</taxon>
        <taxon>Stramenopiles</taxon>
        <taxon>Oomycota</taxon>
        <taxon>Saprolegniomycetes</taxon>
        <taxon>Saprolegniales</taxon>
        <taxon>Verrucalvaceae</taxon>
        <taxon>Aphanomyces</taxon>
    </lineage>
</organism>
<sequence>MMKPTAMAVVSVLATLAAASQVTVSFSESKLVQGSMKDVSVEADVASLSHLAMESLALPQLSGVGRPLPIVADLIAHTNAFGFVLLENIDSGVSLQKGQYAFQKTLGLEDASSGQFTQLAHVLAKGIKQKHSQSVVSCSGVVCADMDKTALTSLSDAAAKEAALWSELSDLDKNNKDDAKFVSELANMRSVVESINSQKSGKGFFVSSISTLANLAPTKQTAALVAVSKTVNDFHRSLQAAYGRVGFQLLQLSGPMKIDIKVLSASMAVSRQLTALAANSSNASLPTPLTVESIAEYQVILWSSVILVTIIIFAVSTMTSIDASRDNLLYAKFLTDPNGRKND</sequence>
<reference evidence="3 4" key="1">
    <citation type="submission" date="2019-07" db="EMBL/GenBank/DDBJ databases">
        <title>Genomics analysis of Aphanomyces spp. identifies a new class of oomycete effector associated with host adaptation.</title>
        <authorList>
            <person name="Gaulin E."/>
        </authorList>
    </citation>
    <scope>NUCLEOTIDE SEQUENCE [LARGE SCALE GENOMIC DNA]</scope>
    <source>
        <strain evidence="3 4">ATCC 201684</strain>
    </source>
</reference>
<keyword evidence="1" id="KW-0472">Membrane</keyword>
<dbReference type="AlphaFoldDB" id="A0A6G0WLQ0"/>
<dbReference type="InterPro" id="IPR012493">
    <property type="entry name" value="Renin_rcpt"/>
</dbReference>
<feature type="chain" id="PRO_5026346716" evidence="2">
    <location>
        <begin position="20"/>
        <end position="343"/>
    </location>
</feature>
<dbReference type="EMBL" id="VJMJ01000181">
    <property type="protein sequence ID" value="KAF0728204.1"/>
    <property type="molecule type" value="Genomic_DNA"/>
</dbReference>
<protein>
    <submittedName>
        <fullName evidence="3">Uncharacterized protein</fullName>
    </submittedName>
</protein>
<evidence type="ECO:0000313" key="3">
    <source>
        <dbReference type="EMBL" id="KAF0728204.1"/>
    </source>
</evidence>
<accession>A0A6G0WLQ0</accession>
<dbReference type="GO" id="GO:0009897">
    <property type="term" value="C:external side of plasma membrane"/>
    <property type="evidence" value="ECO:0007669"/>
    <property type="project" value="TreeGrafter"/>
</dbReference>
<dbReference type="VEuPathDB" id="FungiDB:AeMF1_000991"/>
<dbReference type="PANTHER" id="PTHR13351">
    <property type="entry name" value="RENIN RECEPTOR"/>
    <property type="match status" value="1"/>
</dbReference>
<dbReference type="PANTHER" id="PTHR13351:SF1">
    <property type="entry name" value="RENIN RECEPTOR"/>
    <property type="match status" value="1"/>
</dbReference>
<evidence type="ECO:0000256" key="2">
    <source>
        <dbReference type="SAM" id="SignalP"/>
    </source>
</evidence>
<dbReference type="GO" id="GO:0038023">
    <property type="term" value="F:signaling receptor activity"/>
    <property type="evidence" value="ECO:0007669"/>
    <property type="project" value="InterPro"/>
</dbReference>
<keyword evidence="1" id="KW-1133">Transmembrane helix</keyword>
<keyword evidence="1" id="KW-0812">Transmembrane</keyword>
<feature type="signal peptide" evidence="2">
    <location>
        <begin position="1"/>
        <end position="19"/>
    </location>
</feature>
<feature type="transmembrane region" description="Helical" evidence="1">
    <location>
        <begin position="299"/>
        <end position="321"/>
    </location>
</feature>
<evidence type="ECO:0000313" key="4">
    <source>
        <dbReference type="Proteomes" id="UP000481153"/>
    </source>
</evidence>
<name>A0A6G0WLQ0_9STRA</name>
<proteinExistence type="predicted"/>
<comment type="caution">
    <text evidence="3">The sequence shown here is derived from an EMBL/GenBank/DDBJ whole genome shotgun (WGS) entry which is preliminary data.</text>
</comment>
<dbReference type="Proteomes" id="UP000481153">
    <property type="component" value="Unassembled WGS sequence"/>
</dbReference>